<keyword evidence="12 13" id="KW-0539">Nucleus</keyword>
<keyword evidence="5 13" id="KW-0698">rRNA processing</keyword>
<dbReference type="FunFam" id="1.10.10.2150:FF:000001">
    <property type="entry name" value="Ribosomal RNA-processing protein 8"/>
    <property type="match status" value="1"/>
</dbReference>
<evidence type="ECO:0000313" key="16">
    <source>
        <dbReference type="Proteomes" id="UP001177003"/>
    </source>
</evidence>
<evidence type="ECO:0000256" key="9">
    <source>
        <dbReference type="ARBA" id="ARBA00022853"/>
    </source>
</evidence>
<reference evidence="15" key="1">
    <citation type="submission" date="2023-04" db="EMBL/GenBank/DDBJ databases">
        <authorList>
            <person name="Vijverberg K."/>
            <person name="Xiong W."/>
            <person name="Schranz E."/>
        </authorList>
    </citation>
    <scope>NUCLEOTIDE SEQUENCE</scope>
</reference>
<proteinExistence type="inferred from homology"/>
<evidence type="ECO:0000256" key="14">
    <source>
        <dbReference type="SAM" id="MobiDB-lite"/>
    </source>
</evidence>
<evidence type="ECO:0000256" key="10">
    <source>
        <dbReference type="ARBA" id="ARBA00023015"/>
    </source>
</evidence>
<comment type="function">
    <text evidence="13">Probable methyltransferase required to silence rDNA.</text>
</comment>
<sequence>MNQEAGGRNRKRKRRNNHRKTENPSKKQTATSTATATATATASSAVKQPPPTCTVAKSSPKPLSFLEKMKAKLAGGHFRMINEKLYTCSGDEALNYFKEDPSLFNMYHTGYQEQMSRWPEQPVNIIMKWLKDHTSSLVVADFGCGDARLAKGVKNKVFSIDLVSKDPSVIACDMSNTPLETSSVDVAVFCLSLMGTNFPNYLQEAHRVLKPSGWLLIAEVKSRFDPNNGGADPDTFCEAVCELGFTSVSKDFSNKMFILLYFKKKPKNKASKGINWPELKPCLYKRR</sequence>
<dbReference type="Proteomes" id="UP001177003">
    <property type="component" value="Chromosome 1"/>
</dbReference>
<dbReference type="CDD" id="cd02440">
    <property type="entry name" value="AdoMet_MTases"/>
    <property type="match status" value="1"/>
</dbReference>
<evidence type="ECO:0000256" key="8">
    <source>
        <dbReference type="ARBA" id="ARBA00022691"/>
    </source>
</evidence>
<dbReference type="PANTHER" id="PTHR12787">
    <property type="entry name" value="RIBOSOMAL RNA-PROCESSING PROTEIN 8"/>
    <property type="match status" value="1"/>
</dbReference>
<dbReference type="Pfam" id="PF05148">
    <property type="entry name" value="Methyltransf_8"/>
    <property type="match status" value="1"/>
</dbReference>
<dbReference type="EMBL" id="OX465077">
    <property type="protein sequence ID" value="CAI9266704.1"/>
    <property type="molecule type" value="Genomic_DNA"/>
</dbReference>
<dbReference type="InterPro" id="IPR042036">
    <property type="entry name" value="RRP8_N"/>
</dbReference>
<keyword evidence="10" id="KW-0805">Transcription regulation</keyword>
<dbReference type="SUPFAM" id="SSF53335">
    <property type="entry name" value="S-adenosyl-L-methionine-dependent methyltransferases"/>
    <property type="match status" value="1"/>
</dbReference>
<evidence type="ECO:0000256" key="11">
    <source>
        <dbReference type="ARBA" id="ARBA00023163"/>
    </source>
</evidence>
<protein>
    <recommendedName>
        <fullName evidence="3 13">Ribosomal RNA-processing protein 8</fullName>
        <ecNumber evidence="13">2.1.1.-</ecNumber>
    </recommendedName>
</protein>
<keyword evidence="6 13" id="KW-0489">Methyltransferase</keyword>
<evidence type="ECO:0000256" key="12">
    <source>
        <dbReference type="ARBA" id="ARBA00023242"/>
    </source>
</evidence>
<accession>A0AA35UXZ6</accession>
<feature type="region of interest" description="Disordered" evidence="14">
    <location>
        <begin position="1"/>
        <end position="59"/>
    </location>
</feature>
<dbReference type="GO" id="GO:0032259">
    <property type="term" value="P:methylation"/>
    <property type="evidence" value="ECO:0007669"/>
    <property type="project" value="UniProtKB-KW"/>
</dbReference>
<dbReference type="EC" id="2.1.1.-" evidence="13"/>
<keyword evidence="8 13" id="KW-0949">S-adenosyl-L-methionine</keyword>
<keyword evidence="16" id="KW-1185">Reference proteome</keyword>
<evidence type="ECO:0000256" key="6">
    <source>
        <dbReference type="ARBA" id="ARBA00022603"/>
    </source>
</evidence>
<evidence type="ECO:0000256" key="7">
    <source>
        <dbReference type="ARBA" id="ARBA00022679"/>
    </source>
</evidence>
<evidence type="ECO:0000256" key="3">
    <source>
        <dbReference type="ARBA" id="ARBA00020203"/>
    </source>
</evidence>
<comment type="subcellular location">
    <subcellularLocation>
        <location evidence="1 13">Nucleus</location>
        <location evidence="1 13">Nucleolus</location>
    </subcellularLocation>
</comment>
<organism evidence="15 16">
    <name type="scientific">Lactuca saligna</name>
    <name type="common">Willowleaf lettuce</name>
    <dbReference type="NCBI Taxonomy" id="75948"/>
    <lineage>
        <taxon>Eukaryota</taxon>
        <taxon>Viridiplantae</taxon>
        <taxon>Streptophyta</taxon>
        <taxon>Embryophyta</taxon>
        <taxon>Tracheophyta</taxon>
        <taxon>Spermatophyta</taxon>
        <taxon>Magnoliopsida</taxon>
        <taxon>eudicotyledons</taxon>
        <taxon>Gunneridae</taxon>
        <taxon>Pentapetalae</taxon>
        <taxon>asterids</taxon>
        <taxon>campanulids</taxon>
        <taxon>Asterales</taxon>
        <taxon>Asteraceae</taxon>
        <taxon>Cichorioideae</taxon>
        <taxon>Cichorieae</taxon>
        <taxon>Lactucinae</taxon>
        <taxon>Lactuca</taxon>
    </lineage>
</organism>
<dbReference type="Gene3D" id="3.40.50.150">
    <property type="entry name" value="Vaccinia Virus protein VP39"/>
    <property type="match status" value="1"/>
</dbReference>
<evidence type="ECO:0000256" key="13">
    <source>
        <dbReference type="RuleBase" id="RU365074"/>
    </source>
</evidence>
<feature type="compositionally biased region" description="Basic residues" evidence="14">
    <location>
        <begin position="8"/>
        <end position="18"/>
    </location>
</feature>
<dbReference type="GO" id="GO:0006325">
    <property type="term" value="P:chromatin organization"/>
    <property type="evidence" value="ECO:0007669"/>
    <property type="project" value="UniProtKB-KW"/>
</dbReference>
<keyword evidence="4" id="KW-0678">Repressor</keyword>
<dbReference type="InterPro" id="IPR007823">
    <property type="entry name" value="RRP8"/>
</dbReference>
<evidence type="ECO:0000313" key="15">
    <source>
        <dbReference type="EMBL" id="CAI9266704.1"/>
    </source>
</evidence>
<feature type="compositionally biased region" description="Low complexity" evidence="14">
    <location>
        <begin position="29"/>
        <end position="45"/>
    </location>
</feature>
<keyword evidence="7 13" id="KW-0808">Transferase</keyword>
<dbReference type="Gene3D" id="1.10.10.2150">
    <property type="entry name" value="Ribosomal RNA-processing protein 8, N-terminal domain"/>
    <property type="match status" value="1"/>
</dbReference>
<evidence type="ECO:0000256" key="1">
    <source>
        <dbReference type="ARBA" id="ARBA00004604"/>
    </source>
</evidence>
<dbReference type="GO" id="GO:0008168">
    <property type="term" value="F:methyltransferase activity"/>
    <property type="evidence" value="ECO:0007669"/>
    <property type="project" value="UniProtKB-KW"/>
</dbReference>
<comment type="similarity">
    <text evidence="2 13">Belongs to the methyltransferase superfamily. RRP8 family.</text>
</comment>
<evidence type="ECO:0000256" key="4">
    <source>
        <dbReference type="ARBA" id="ARBA00022491"/>
    </source>
</evidence>
<evidence type="ECO:0000256" key="2">
    <source>
        <dbReference type="ARBA" id="ARBA00006301"/>
    </source>
</evidence>
<dbReference type="PANTHER" id="PTHR12787:SF0">
    <property type="entry name" value="RIBOSOMAL RNA-PROCESSING PROTEIN 8"/>
    <property type="match status" value="1"/>
</dbReference>
<evidence type="ECO:0000256" key="5">
    <source>
        <dbReference type="ARBA" id="ARBA00022552"/>
    </source>
</evidence>
<keyword evidence="9" id="KW-0156">Chromatin regulator</keyword>
<dbReference type="GO" id="GO:0006364">
    <property type="term" value="P:rRNA processing"/>
    <property type="evidence" value="ECO:0007669"/>
    <property type="project" value="UniProtKB-UniRule"/>
</dbReference>
<dbReference type="FunFam" id="3.40.50.150:FF:000068">
    <property type="entry name" value="Ribosomal RNA-processing protein 8"/>
    <property type="match status" value="1"/>
</dbReference>
<name>A0AA35UXZ6_LACSI</name>
<gene>
    <name evidence="15" type="ORF">LSALG_LOCUS7242</name>
</gene>
<keyword evidence="11" id="KW-0804">Transcription</keyword>
<dbReference type="InterPro" id="IPR029063">
    <property type="entry name" value="SAM-dependent_MTases_sf"/>
</dbReference>
<dbReference type="GO" id="GO:0005730">
    <property type="term" value="C:nucleolus"/>
    <property type="evidence" value="ECO:0007669"/>
    <property type="project" value="UniProtKB-SubCell"/>
</dbReference>
<dbReference type="AlphaFoldDB" id="A0AA35UXZ6"/>